<protein>
    <submittedName>
        <fullName evidence="2">Chaperone protein TorD</fullName>
    </submittedName>
</protein>
<dbReference type="AlphaFoldDB" id="A0A644V9C4"/>
<dbReference type="InterPro" id="IPR036411">
    <property type="entry name" value="TorD-like_sf"/>
</dbReference>
<gene>
    <name evidence="2" type="primary">torD_7</name>
    <name evidence="2" type="ORF">SDC9_33962</name>
</gene>
<dbReference type="PANTHER" id="PTHR34227:SF1">
    <property type="entry name" value="DIMETHYL SULFOXIDE REDUCTASE CHAPERONE-RELATED"/>
    <property type="match status" value="1"/>
</dbReference>
<organism evidence="2">
    <name type="scientific">bioreactor metagenome</name>
    <dbReference type="NCBI Taxonomy" id="1076179"/>
    <lineage>
        <taxon>unclassified sequences</taxon>
        <taxon>metagenomes</taxon>
        <taxon>ecological metagenomes</taxon>
    </lineage>
</organism>
<dbReference type="Gene3D" id="1.10.3480.10">
    <property type="entry name" value="TorD-like"/>
    <property type="match status" value="1"/>
</dbReference>
<evidence type="ECO:0000313" key="2">
    <source>
        <dbReference type="EMBL" id="MPL87949.1"/>
    </source>
</evidence>
<keyword evidence="1" id="KW-0143">Chaperone</keyword>
<dbReference type="EMBL" id="VSSQ01000248">
    <property type="protein sequence ID" value="MPL87949.1"/>
    <property type="molecule type" value="Genomic_DNA"/>
</dbReference>
<dbReference type="InterPro" id="IPR020945">
    <property type="entry name" value="DMSO/NO3_reduct_chaperone"/>
</dbReference>
<name>A0A644V9C4_9ZZZZ</name>
<sequence length="218" mass="24776">MTDSWKEIWQLRTKLYSFLGNCLLEPIQGPNEVALSRLFWEGFPIEPANAQMKSGLEQLINCLTHLEALPEKEAVQNVMLEYTALFLGPGRPKASPWESVYRTQAQVLFGWPTYEVREALSLNGVEMKGKYRQPEDHIGIELMLLSVVSGKLEKLGESQQGPLVQDQISFIDNHLLSWIGDLCRDAKLNGSTGYYGGLIELIWGMLLWDRELLEEFSS</sequence>
<accession>A0A644V9C4</accession>
<comment type="caution">
    <text evidence="2">The sequence shown here is derived from an EMBL/GenBank/DDBJ whole genome shotgun (WGS) entry which is preliminary data.</text>
</comment>
<dbReference type="SUPFAM" id="SSF89155">
    <property type="entry name" value="TorD-like"/>
    <property type="match status" value="1"/>
</dbReference>
<dbReference type="Pfam" id="PF02613">
    <property type="entry name" value="Nitrate_red_del"/>
    <property type="match status" value="1"/>
</dbReference>
<dbReference type="PANTHER" id="PTHR34227">
    <property type="entry name" value="CHAPERONE PROTEIN YCDY"/>
    <property type="match status" value="1"/>
</dbReference>
<proteinExistence type="predicted"/>
<dbReference type="InterPro" id="IPR050289">
    <property type="entry name" value="TorD/DmsD_chaperones"/>
</dbReference>
<evidence type="ECO:0000256" key="1">
    <source>
        <dbReference type="ARBA" id="ARBA00023186"/>
    </source>
</evidence>
<reference evidence="2" key="1">
    <citation type="submission" date="2019-08" db="EMBL/GenBank/DDBJ databases">
        <authorList>
            <person name="Kucharzyk K."/>
            <person name="Murdoch R.W."/>
            <person name="Higgins S."/>
            <person name="Loffler F."/>
        </authorList>
    </citation>
    <scope>NUCLEOTIDE SEQUENCE</scope>
</reference>